<gene>
    <name evidence="2" type="ORF">MYCIT1_LOCUS36260</name>
</gene>
<evidence type="ECO:0000313" key="2">
    <source>
        <dbReference type="EMBL" id="CAK5283604.1"/>
    </source>
</evidence>
<comment type="caution">
    <text evidence="2">The sequence shown here is derived from an EMBL/GenBank/DDBJ whole genome shotgun (WGS) entry which is preliminary data.</text>
</comment>
<dbReference type="EMBL" id="CAVNYO010000469">
    <property type="protein sequence ID" value="CAK5283604.1"/>
    <property type="molecule type" value="Genomic_DNA"/>
</dbReference>
<evidence type="ECO:0000313" key="3">
    <source>
        <dbReference type="Proteomes" id="UP001295794"/>
    </source>
</evidence>
<dbReference type="AlphaFoldDB" id="A0AAD2HWP2"/>
<dbReference type="Proteomes" id="UP001295794">
    <property type="component" value="Unassembled WGS sequence"/>
</dbReference>
<organism evidence="2 3">
    <name type="scientific">Mycena citricolor</name>
    <dbReference type="NCBI Taxonomy" id="2018698"/>
    <lineage>
        <taxon>Eukaryota</taxon>
        <taxon>Fungi</taxon>
        <taxon>Dikarya</taxon>
        <taxon>Basidiomycota</taxon>
        <taxon>Agaricomycotina</taxon>
        <taxon>Agaricomycetes</taxon>
        <taxon>Agaricomycetidae</taxon>
        <taxon>Agaricales</taxon>
        <taxon>Marasmiineae</taxon>
        <taxon>Mycenaceae</taxon>
        <taxon>Mycena</taxon>
    </lineage>
</organism>
<keyword evidence="3" id="KW-1185">Reference proteome</keyword>
<evidence type="ECO:0000256" key="1">
    <source>
        <dbReference type="SAM" id="MobiDB-lite"/>
    </source>
</evidence>
<name>A0AAD2HWP2_9AGAR</name>
<reference evidence="2" key="1">
    <citation type="submission" date="2023-11" db="EMBL/GenBank/DDBJ databases">
        <authorList>
            <person name="De Vega J J."/>
            <person name="De Vega J J."/>
        </authorList>
    </citation>
    <scope>NUCLEOTIDE SEQUENCE</scope>
</reference>
<feature type="compositionally biased region" description="Low complexity" evidence="1">
    <location>
        <begin position="208"/>
        <end position="225"/>
    </location>
</feature>
<feature type="compositionally biased region" description="Acidic residues" evidence="1">
    <location>
        <begin position="160"/>
        <end position="172"/>
    </location>
</feature>
<protein>
    <submittedName>
        <fullName evidence="2">Uncharacterized protein</fullName>
    </submittedName>
</protein>
<accession>A0AAD2HWP2</accession>
<feature type="region of interest" description="Disordered" evidence="1">
    <location>
        <begin position="149"/>
        <end position="266"/>
    </location>
</feature>
<proteinExistence type="predicted"/>
<sequence length="266" mass="28794">MHDNYDTLVAETAEAKWLAAWKDWRKQRKVKWKGKRKMGQDLDIGVKLDSDSLDPIADSDDTKLPNVPIWFKSKTADKIFRMMSTAKKKMCINALPVFMGWILKGILDWTGLHGTVTFASPIPKYNGKLWTVSALFAFDPDVEIAIKEGLSDHDSNNSDSDSDTDSNTDSGDEAPVKNKRKQPDSILAAEPASTSQKLSVKKRNLTTAPAAPADIPASSSVSSAPVPSPGMARSRVSALVPLSQLTPPTPLPGMAGLRVSAPVPPS</sequence>